<evidence type="ECO:0008006" key="3">
    <source>
        <dbReference type="Google" id="ProtNLM"/>
    </source>
</evidence>
<proteinExistence type="predicted"/>
<name>A0A0S3RMQ0_PHAAN</name>
<organism evidence="1 2">
    <name type="scientific">Vigna angularis var. angularis</name>
    <dbReference type="NCBI Taxonomy" id="157739"/>
    <lineage>
        <taxon>Eukaryota</taxon>
        <taxon>Viridiplantae</taxon>
        <taxon>Streptophyta</taxon>
        <taxon>Embryophyta</taxon>
        <taxon>Tracheophyta</taxon>
        <taxon>Spermatophyta</taxon>
        <taxon>Magnoliopsida</taxon>
        <taxon>eudicotyledons</taxon>
        <taxon>Gunneridae</taxon>
        <taxon>Pentapetalae</taxon>
        <taxon>rosids</taxon>
        <taxon>fabids</taxon>
        <taxon>Fabales</taxon>
        <taxon>Fabaceae</taxon>
        <taxon>Papilionoideae</taxon>
        <taxon>50 kb inversion clade</taxon>
        <taxon>NPAAA clade</taxon>
        <taxon>indigoferoid/millettioid clade</taxon>
        <taxon>Phaseoleae</taxon>
        <taxon>Vigna</taxon>
    </lineage>
</organism>
<evidence type="ECO:0000313" key="1">
    <source>
        <dbReference type="EMBL" id="BAT81868.1"/>
    </source>
</evidence>
<reference evidence="1 2" key="1">
    <citation type="journal article" date="2015" name="Sci. Rep.">
        <title>The power of single molecule real-time sequencing technology in the de novo assembly of a eukaryotic genome.</title>
        <authorList>
            <person name="Sakai H."/>
            <person name="Naito K."/>
            <person name="Ogiso-Tanaka E."/>
            <person name="Takahashi Y."/>
            <person name="Iseki K."/>
            <person name="Muto C."/>
            <person name="Satou K."/>
            <person name="Teruya K."/>
            <person name="Shiroma A."/>
            <person name="Shimoji M."/>
            <person name="Hirano T."/>
            <person name="Itoh T."/>
            <person name="Kaga A."/>
            <person name="Tomooka N."/>
        </authorList>
    </citation>
    <scope>NUCLEOTIDE SEQUENCE [LARGE SCALE GENOMIC DNA]</scope>
    <source>
        <strain evidence="2">cv. Shumari</strain>
    </source>
</reference>
<dbReference type="AlphaFoldDB" id="A0A0S3RMQ0"/>
<evidence type="ECO:0000313" key="2">
    <source>
        <dbReference type="Proteomes" id="UP000291084"/>
    </source>
</evidence>
<dbReference type="CDD" id="cd09272">
    <property type="entry name" value="RNase_HI_RT_Ty1"/>
    <property type="match status" value="1"/>
</dbReference>
<dbReference type="Proteomes" id="UP000291084">
    <property type="component" value="Chromosome 3"/>
</dbReference>
<protein>
    <recommendedName>
        <fullName evidence="3">Copia protein</fullName>
    </recommendedName>
</protein>
<dbReference type="EMBL" id="AP015036">
    <property type="protein sequence ID" value="BAT81868.1"/>
    <property type="molecule type" value="Genomic_DNA"/>
</dbReference>
<gene>
    <name evidence="1" type="primary">Vigan.03G177500</name>
    <name evidence="1" type="ORF">VIGAN_03177500</name>
</gene>
<sequence>MKLYCDNQVVLHIASNPVFHKRTKHVEIYYHSIREKLLSKDLVTDFVNSNEQLANILTKSLRGLKINLYVPSLVHMIYMLQLEGEC</sequence>
<keyword evidence="2" id="KW-1185">Reference proteome</keyword>
<accession>A0A0S3RMQ0</accession>
<dbReference type="OrthoDB" id="414945at2759"/>